<dbReference type="AlphaFoldDB" id="A0AAE4BQV3"/>
<dbReference type="Pfam" id="PF04389">
    <property type="entry name" value="Peptidase_M28"/>
    <property type="match status" value="1"/>
</dbReference>
<dbReference type="Gene3D" id="3.40.630.10">
    <property type="entry name" value="Zn peptidases"/>
    <property type="match status" value="1"/>
</dbReference>
<protein>
    <recommendedName>
        <fullName evidence="1">Peptidase M28 domain-containing protein</fullName>
    </recommendedName>
</protein>
<dbReference type="EMBL" id="JAVDQD010000003">
    <property type="protein sequence ID" value="MDR6239574.1"/>
    <property type="molecule type" value="Genomic_DNA"/>
</dbReference>
<accession>A0AAE4BQV3</accession>
<dbReference type="GO" id="GO:0006508">
    <property type="term" value="P:proteolysis"/>
    <property type="evidence" value="ECO:0007669"/>
    <property type="project" value="InterPro"/>
</dbReference>
<evidence type="ECO:0000313" key="2">
    <source>
        <dbReference type="EMBL" id="MDR6239574.1"/>
    </source>
</evidence>
<dbReference type="PANTHER" id="PTHR12147:SF26">
    <property type="entry name" value="PEPTIDASE M28 DOMAIN-CONTAINING PROTEIN"/>
    <property type="match status" value="1"/>
</dbReference>
<keyword evidence="3" id="KW-1185">Reference proteome</keyword>
<dbReference type="InterPro" id="IPR045175">
    <property type="entry name" value="M28_fam"/>
</dbReference>
<evidence type="ECO:0000259" key="1">
    <source>
        <dbReference type="Pfam" id="PF04389"/>
    </source>
</evidence>
<organism evidence="2 3">
    <name type="scientific">Aureibacter tunicatorum</name>
    <dbReference type="NCBI Taxonomy" id="866807"/>
    <lineage>
        <taxon>Bacteria</taxon>
        <taxon>Pseudomonadati</taxon>
        <taxon>Bacteroidota</taxon>
        <taxon>Cytophagia</taxon>
        <taxon>Cytophagales</taxon>
        <taxon>Persicobacteraceae</taxon>
        <taxon>Aureibacter</taxon>
    </lineage>
</organism>
<dbReference type="InterPro" id="IPR007484">
    <property type="entry name" value="Peptidase_M28"/>
</dbReference>
<proteinExistence type="predicted"/>
<comment type="caution">
    <text evidence="2">The sequence shown here is derived from an EMBL/GenBank/DDBJ whole genome shotgun (WGS) entry which is preliminary data.</text>
</comment>
<name>A0AAE4BQV3_9BACT</name>
<feature type="domain" description="Peptidase M28" evidence="1">
    <location>
        <begin position="240"/>
        <end position="428"/>
    </location>
</feature>
<reference evidence="2" key="1">
    <citation type="submission" date="2023-07" db="EMBL/GenBank/DDBJ databases">
        <title>Genomic Encyclopedia of Type Strains, Phase IV (KMG-IV): sequencing the most valuable type-strain genomes for metagenomic binning, comparative biology and taxonomic classification.</title>
        <authorList>
            <person name="Goeker M."/>
        </authorList>
    </citation>
    <scope>NUCLEOTIDE SEQUENCE</scope>
    <source>
        <strain evidence="2">DSM 26174</strain>
    </source>
</reference>
<dbReference type="GO" id="GO:0008235">
    <property type="term" value="F:metalloexopeptidase activity"/>
    <property type="evidence" value="ECO:0007669"/>
    <property type="project" value="InterPro"/>
</dbReference>
<gene>
    <name evidence="2" type="ORF">HNQ88_002622</name>
</gene>
<dbReference type="RefSeq" id="WP_309939270.1">
    <property type="nucleotide sequence ID" value="NZ_AP025305.1"/>
</dbReference>
<sequence>MDRLKRKAVLFFWILFVVSVSSYAQQPDSLLLDSLRVEGKVLVKTLSSDLFWGRGYVNRGDSIAADYILSEFDSARLDTVYAHTYTHNVNVFPDTVELAINGQPLRAGVSFLVEPWSPSIKGDFEVQYISIQDFLDDSVWGGKIRDAKDKAIVIDKKEMEGLDPEEIKKLKDIFDYLRFHEDNPAKLTIFLTDEKLTWSVSQKVMGKPTIVLKTNLTGDKLKKVSVHINAELIQNYEARNIVSQFNSAKSDSLIVFTAHYDHLGMMGLDAFFPGANDNASGTSMLISMARRLGMISRDSLDYSVAFIAFGGEELGLVGSKNFVKDSVLDIGKIKLLVNLDIVGTGSEGITIVNANKNTEVVNLITELNDQYGYFDSIQMRGEACNSDHCIFNKKGVPSIYIYTRGGVKAYHDVDDKAETLTLDKYSELVLMLMQLIEMP</sequence>
<evidence type="ECO:0000313" key="3">
    <source>
        <dbReference type="Proteomes" id="UP001185092"/>
    </source>
</evidence>
<dbReference type="PANTHER" id="PTHR12147">
    <property type="entry name" value="METALLOPEPTIDASE M28 FAMILY MEMBER"/>
    <property type="match status" value="1"/>
</dbReference>
<dbReference type="SUPFAM" id="SSF53187">
    <property type="entry name" value="Zn-dependent exopeptidases"/>
    <property type="match status" value="1"/>
</dbReference>
<dbReference type="Proteomes" id="UP001185092">
    <property type="component" value="Unassembled WGS sequence"/>
</dbReference>